<evidence type="ECO:0000256" key="1">
    <source>
        <dbReference type="SAM" id="MobiDB-lite"/>
    </source>
</evidence>
<accession>A0ABX1FJF1</accession>
<gene>
    <name evidence="2" type="ORF">FXN61_19525</name>
</gene>
<evidence type="ECO:0000313" key="2">
    <source>
        <dbReference type="EMBL" id="NKE58880.1"/>
    </source>
</evidence>
<organism evidence="2 3">
    <name type="scientific">Lentzea indica</name>
    <dbReference type="NCBI Taxonomy" id="2604800"/>
    <lineage>
        <taxon>Bacteria</taxon>
        <taxon>Bacillati</taxon>
        <taxon>Actinomycetota</taxon>
        <taxon>Actinomycetes</taxon>
        <taxon>Pseudonocardiales</taxon>
        <taxon>Pseudonocardiaceae</taxon>
        <taxon>Lentzea</taxon>
    </lineage>
</organism>
<name>A0ABX1FJF1_9PSEU</name>
<sequence>MTALLALKHPLCPHRERVAPAPGSTQGDPGSLREEILTHATGGHTTRDIAFASSRSVYPVTIEACRMVADGLMTVVPGTSPAGEDVPLPRSLRRHALPKPFQSG</sequence>
<protein>
    <submittedName>
        <fullName evidence="2">Uncharacterized protein</fullName>
    </submittedName>
</protein>
<keyword evidence="3" id="KW-1185">Reference proteome</keyword>
<dbReference type="EMBL" id="VSRL01000067">
    <property type="protein sequence ID" value="NKE58880.1"/>
    <property type="molecule type" value="Genomic_DNA"/>
</dbReference>
<proteinExistence type="predicted"/>
<comment type="caution">
    <text evidence="2">The sequence shown here is derived from an EMBL/GenBank/DDBJ whole genome shotgun (WGS) entry which is preliminary data.</text>
</comment>
<evidence type="ECO:0000313" key="3">
    <source>
        <dbReference type="Proteomes" id="UP001515943"/>
    </source>
</evidence>
<feature type="region of interest" description="Disordered" evidence="1">
    <location>
        <begin position="78"/>
        <end position="104"/>
    </location>
</feature>
<reference evidence="2 3" key="1">
    <citation type="submission" date="2019-08" db="EMBL/GenBank/DDBJ databases">
        <title>Lentzea from Indian Himalayas.</title>
        <authorList>
            <person name="Mandal S."/>
            <person name="Mallick Gupta A."/>
            <person name="Maiti P.K."/>
            <person name="Sarkar J."/>
            <person name="Mandal S."/>
        </authorList>
    </citation>
    <scope>NUCLEOTIDE SEQUENCE [LARGE SCALE GENOMIC DNA]</scope>
    <source>
        <strain evidence="2 3">PSKA42</strain>
    </source>
</reference>
<dbReference type="Proteomes" id="UP001515943">
    <property type="component" value="Unassembled WGS sequence"/>
</dbReference>